<evidence type="ECO:0000313" key="2">
    <source>
        <dbReference type="EMBL" id="MCG9971053.1"/>
    </source>
</evidence>
<organism evidence="2 3">
    <name type="scientific">Christiangramia crocea</name>
    <dbReference type="NCBI Taxonomy" id="2904124"/>
    <lineage>
        <taxon>Bacteria</taxon>
        <taxon>Pseudomonadati</taxon>
        <taxon>Bacteroidota</taxon>
        <taxon>Flavobacteriia</taxon>
        <taxon>Flavobacteriales</taxon>
        <taxon>Flavobacteriaceae</taxon>
        <taxon>Christiangramia</taxon>
    </lineage>
</organism>
<keyword evidence="1" id="KW-0812">Transmembrane</keyword>
<accession>A0A9X1UXB2</accession>
<name>A0A9X1UXB2_9FLAO</name>
<feature type="transmembrane region" description="Helical" evidence="1">
    <location>
        <begin position="16"/>
        <end position="36"/>
    </location>
</feature>
<dbReference type="AlphaFoldDB" id="A0A9X1UXB2"/>
<dbReference type="RefSeq" id="WP_240096967.1">
    <property type="nucleotide sequence ID" value="NZ_JAJSON010000014.1"/>
</dbReference>
<dbReference type="Proteomes" id="UP001139344">
    <property type="component" value="Unassembled WGS sequence"/>
</dbReference>
<keyword evidence="1" id="KW-0472">Membrane</keyword>
<dbReference type="EMBL" id="JAJSON010000014">
    <property type="protein sequence ID" value="MCG9971053.1"/>
    <property type="molecule type" value="Genomic_DNA"/>
</dbReference>
<keyword evidence="3" id="KW-1185">Reference proteome</keyword>
<feature type="transmembrane region" description="Helical" evidence="1">
    <location>
        <begin position="72"/>
        <end position="96"/>
    </location>
</feature>
<feature type="transmembrane region" description="Helical" evidence="1">
    <location>
        <begin position="105"/>
        <end position="126"/>
    </location>
</feature>
<proteinExistence type="predicted"/>
<feature type="transmembrane region" description="Helical" evidence="1">
    <location>
        <begin position="132"/>
        <end position="159"/>
    </location>
</feature>
<sequence>MNYNGLLLRLPNEIKSFIAVFVLVLSVGYFTGLLFVGQTETTTPEGIEENYLGNEDVEDAEVMKFKKGEREMLTIIHTHILSMSFIFFLLGGILLLTRLPKKLKFFLIIEPFFSILLTFGGIYLMWKGLLWMKYIVILSGILMTSVFIASILIIFYQLFFRKETLGS</sequence>
<comment type="caution">
    <text evidence="2">The sequence shown here is derived from an EMBL/GenBank/DDBJ whole genome shotgun (WGS) entry which is preliminary data.</text>
</comment>
<gene>
    <name evidence="2" type="ORF">LU635_05330</name>
</gene>
<evidence type="ECO:0000313" key="3">
    <source>
        <dbReference type="Proteomes" id="UP001139344"/>
    </source>
</evidence>
<keyword evidence="1" id="KW-1133">Transmembrane helix</keyword>
<evidence type="ECO:0000256" key="1">
    <source>
        <dbReference type="SAM" id="Phobius"/>
    </source>
</evidence>
<reference evidence="2" key="1">
    <citation type="submission" date="2021-12" db="EMBL/GenBank/DDBJ databases">
        <title>Description of Gramella crocea sp. nov., a new bacterium isolated from activated sludge.</title>
        <authorList>
            <person name="Zhang X."/>
        </authorList>
    </citation>
    <scope>NUCLEOTIDE SEQUENCE</scope>
    <source>
        <strain evidence="2">YB25</strain>
    </source>
</reference>
<protein>
    <submittedName>
        <fullName evidence="2">Uncharacterized protein</fullName>
    </submittedName>
</protein>